<dbReference type="Proteomes" id="UP000580250">
    <property type="component" value="Unassembled WGS sequence"/>
</dbReference>
<evidence type="ECO:0000256" key="1">
    <source>
        <dbReference type="SAM" id="Phobius"/>
    </source>
</evidence>
<keyword evidence="1" id="KW-0812">Transmembrane</keyword>
<keyword evidence="1" id="KW-0472">Membrane</keyword>
<gene>
    <name evidence="2" type="ORF">MENT_LOCUS34590</name>
</gene>
<name>A0A6V7W5Q6_MELEN</name>
<proteinExistence type="predicted"/>
<keyword evidence="1" id="KW-1133">Transmembrane helix</keyword>
<dbReference type="AlphaFoldDB" id="A0A6V7W5Q6"/>
<evidence type="ECO:0000313" key="3">
    <source>
        <dbReference type="Proteomes" id="UP000580250"/>
    </source>
</evidence>
<comment type="caution">
    <text evidence="2">The sequence shown here is derived from an EMBL/GenBank/DDBJ whole genome shotgun (WGS) entry which is preliminary data.</text>
</comment>
<accession>A0A6V7W5Q6</accession>
<feature type="transmembrane region" description="Helical" evidence="1">
    <location>
        <begin position="111"/>
        <end position="131"/>
    </location>
</feature>
<evidence type="ECO:0000313" key="2">
    <source>
        <dbReference type="EMBL" id="CAD2182380.1"/>
    </source>
</evidence>
<organism evidence="2 3">
    <name type="scientific">Meloidogyne enterolobii</name>
    <name type="common">Root-knot nematode worm</name>
    <name type="synonym">Meloidogyne mayaguensis</name>
    <dbReference type="NCBI Taxonomy" id="390850"/>
    <lineage>
        <taxon>Eukaryota</taxon>
        <taxon>Metazoa</taxon>
        <taxon>Ecdysozoa</taxon>
        <taxon>Nematoda</taxon>
        <taxon>Chromadorea</taxon>
        <taxon>Rhabditida</taxon>
        <taxon>Tylenchina</taxon>
        <taxon>Tylenchomorpha</taxon>
        <taxon>Tylenchoidea</taxon>
        <taxon>Meloidogynidae</taxon>
        <taxon>Meloidogyninae</taxon>
        <taxon>Meloidogyne</taxon>
    </lineage>
</organism>
<dbReference type="EMBL" id="CAJEWN010000429">
    <property type="protein sequence ID" value="CAD2182380.1"/>
    <property type="molecule type" value="Genomic_DNA"/>
</dbReference>
<protein>
    <submittedName>
        <fullName evidence="2">Uncharacterized protein</fullName>
    </submittedName>
</protein>
<sequence length="252" mass="29698">MSYTINGPFSLSNPAYSPYKIQNISFEQQNDENQQEILENNNLKTAPSFKLKINNLENNNHYVNDIIKIKRLTKNTNSPTFIISIIPNNSINNNSKSLSQHLQKYFNIKTLIIFLTIIFIFNFVFCGYILWKLNLFKNYFELKQNENNIELTNIKRINNWLLLKNEENQKEFTRIETEKGHFLEQIGILKKKIEKSIVFSSLEKEVKQIRRSTTKNETENILNGEKKSGRNFIIYFNGKPFDGNEFLAKPKK</sequence>
<reference evidence="2 3" key="1">
    <citation type="submission" date="2020-08" db="EMBL/GenBank/DDBJ databases">
        <authorList>
            <person name="Koutsovoulos G."/>
            <person name="Danchin GJ E."/>
        </authorList>
    </citation>
    <scope>NUCLEOTIDE SEQUENCE [LARGE SCALE GENOMIC DNA]</scope>
</reference>